<reference evidence="1" key="2">
    <citation type="submission" date="2020-09" db="EMBL/GenBank/DDBJ databases">
        <title>Reference genome assembly for Australian Ascochyta lentis isolate Al4.</title>
        <authorList>
            <person name="Lee R.C."/>
            <person name="Farfan-Caceres L.M."/>
            <person name="Debler J.W."/>
            <person name="Williams A.H."/>
            <person name="Henares B.M."/>
        </authorList>
    </citation>
    <scope>NUCLEOTIDE SEQUENCE</scope>
    <source>
        <strain evidence="1">Al4</strain>
    </source>
</reference>
<dbReference type="EMBL" id="RZGK01000007">
    <property type="protein sequence ID" value="KAF9697939.1"/>
    <property type="molecule type" value="Genomic_DNA"/>
</dbReference>
<comment type="caution">
    <text evidence="1">The sequence shown here is derived from an EMBL/GenBank/DDBJ whole genome shotgun (WGS) entry which is preliminary data.</text>
</comment>
<keyword evidence="2" id="KW-1185">Reference proteome</keyword>
<dbReference type="InterPro" id="IPR014756">
    <property type="entry name" value="Ig_E-set"/>
</dbReference>
<reference evidence="1" key="1">
    <citation type="submission" date="2018-12" db="EMBL/GenBank/DDBJ databases">
        <authorList>
            <person name="Syme R.A."/>
            <person name="Farfan-Caceres L."/>
            <person name="Lichtenzveig J."/>
        </authorList>
    </citation>
    <scope>NUCLEOTIDE SEQUENCE</scope>
    <source>
        <strain evidence="1">Al4</strain>
    </source>
</reference>
<evidence type="ECO:0000313" key="1">
    <source>
        <dbReference type="EMBL" id="KAF9697939.1"/>
    </source>
</evidence>
<gene>
    <name evidence="1" type="ORF">EKO04_004202</name>
</gene>
<dbReference type="OrthoDB" id="3365616at2759"/>
<accession>A0A8H7J4X4</accession>
<evidence type="ECO:0008006" key="3">
    <source>
        <dbReference type="Google" id="ProtNLM"/>
    </source>
</evidence>
<dbReference type="AlphaFoldDB" id="A0A8H7J4X4"/>
<sequence>MDVQIQIEDNENIHASGDVISGQIHIFCAQATTISKLTVNLIGESTSSLTGAPGLLFSRREGEKHVFVREEHLIVPSVRSARADRLEPIRLAVGCHSFDFALRVPWVQDCSSCPPNSPIECASEFEATWSGRSSGQQLPPSTKDLQKGTEVTYRVDAIVTTLRNMFKSRITKSSPLTIWPVDKITTHDDTKPSLSSAIATARATILGPGSLPLPPHRLANDIRGLGPAEIIISATFPPEFGFTKSCPDGASLQDTRKVALNLSVTRLNDHPQDMYLQSFQMLLVGYTDIRAGATTHGQMSFWTLQSLSNIGLQVFESSDASGTQHHIDPNLWSDVELDESVVPDFSTCNLVRRYELEILMGWQCRSGEHAGRVFFVQVRTPVRISSGLSPGRLRAKGEAGLLKDDTQPSQSLRHEEPRVMHRVSYAPPTYDEAVRASVRPV</sequence>
<dbReference type="Proteomes" id="UP000651452">
    <property type="component" value="Unassembled WGS sequence"/>
</dbReference>
<evidence type="ECO:0000313" key="2">
    <source>
        <dbReference type="Proteomes" id="UP000651452"/>
    </source>
</evidence>
<proteinExistence type="predicted"/>
<dbReference type="SUPFAM" id="SSF81296">
    <property type="entry name" value="E set domains"/>
    <property type="match status" value="1"/>
</dbReference>
<protein>
    <recommendedName>
        <fullName evidence="3">Arrestin-like N-terminal domain-containing protein</fullName>
    </recommendedName>
</protein>
<dbReference type="InterPro" id="IPR014752">
    <property type="entry name" value="Arrestin-like_C"/>
</dbReference>
<dbReference type="CDD" id="cd22952">
    <property type="entry name" value="ART10-like"/>
    <property type="match status" value="1"/>
</dbReference>
<organism evidence="1 2">
    <name type="scientific">Ascochyta lentis</name>
    <dbReference type="NCBI Taxonomy" id="205686"/>
    <lineage>
        <taxon>Eukaryota</taxon>
        <taxon>Fungi</taxon>
        <taxon>Dikarya</taxon>
        <taxon>Ascomycota</taxon>
        <taxon>Pezizomycotina</taxon>
        <taxon>Dothideomycetes</taxon>
        <taxon>Pleosporomycetidae</taxon>
        <taxon>Pleosporales</taxon>
        <taxon>Pleosporineae</taxon>
        <taxon>Didymellaceae</taxon>
        <taxon>Ascochyta</taxon>
    </lineage>
</organism>
<name>A0A8H7J4X4_9PLEO</name>
<dbReference type="Gene3D" id="2.60.40.640">
    <property type="match status" value="1"/>
</dbReference>